<organism evidence="1 2">
    <name type="scientific">Ilyodon furcidens</name>
    <name type="common">goldbreast splitfin</name>
    <dbReference type="NCBI Taxonomy" id="33524"/>
    <lineage>
        <taxon>Eukaryota</taxon>
        <taxon>Metazoa</taxon>
        <taxon>Chordata</taxon>
        <taxon>Craniata</taxon>
        <taxon>Vertebrata</taxon>
        <taxon>Euteleostomi</taxon>
        <taxon>Actinopterygii</taxon>
        <taxon>Neopterygii</taxon>
        <taxon>Teleostei</taxon>
        <taxon>Neoteleostei</taxon>
        <taxon>Acanthomorphata</taxon>
        <taxon>Ovalentaria</taxon>
        <taxon>Atherinomorphae</taxon>
        <taxon>Cyprinodontiformes</taxon>
        <taxon>Goodeidae</taxon>
        <taxon>Ilyodon</taxon>
    </lineage>
</organism>
<proteinExistence type="predicted"/>
<gene>
    <name evidence="1" type="ORF">ILYODFUR_010357</name>
</gene>
<evidence type="ECO:0000313" key="2">
    <source>
        <dbReference type="Proteomes" id="UP001482620"/>
    </source>
</evidence>
<accession>A0ABV0U6W5</accession>
<protein>
    <submittedName>
        <fullName evidence="1">Uncharacterized protein</fullName>
    </submittedName>
</protein>
<evidence type="ECO:0000313" key="1">
    <source>
        <dbReference type="EMBL" id="MEQ2239991.1"/>
    </source>
</evidence>
<comment type="caution">
    <text evidence="1">The sequence shown here is derived from an EMBL/GenBank/DDBJ whole genome shotgun (WGS) entry which is preliminary data.</text>
</comment>
<dbReference type="EMBL" id="JAHRIQ010058678">
    <property type="protein sequence ID" value="MEQ2239991.1"/>
    <property type="molecule type" value="Genomic_DNA"/>
</dbReference>
<dbReference type="Proteomes" id="UP001482620">
    <property type="component" value="Unassembled WGS sequence"/>
</dbReference>
<sequence length="128" mass="13310">MTRKEKAIATEAATAHPIRGTAGHAVQTTLWIVVIEGTAEAVLQKGVVINTPHQTPATALLSAPLIALLDAPLTALLDAPLTALIATLLGAHLAITGRPNGTIRQPDIAIAPQTPTVIPPLRETMRSQ</sequence>
<reference evidence="1 2" key="1">
    <citation type="submission" date="2021-06" db="EMBL/GenBank/DDBJ databases">
        <authorList>
            <person name="Palmer J.M."/>
        </authorList>
    </citation>
    <scope>NUCLEOTIDE SEQUENCE [LARGE SCALE GENOMIC DNA]</scope>
    <source>
        <strain evidence="2">if_2019</strain>
        <tissue evidence="1">Muscle</tissue>
    </source>
</reference>
<keyword evidence="2" id="KW-1185">Reference proteome</keyword>
<name>A0ABV0U6W5_9TELE</name>